<accession>A0A161WG46</accession>
<dbReference type="EMBL" id="LWAE01000004">
    <property type="protein sequence ID" value="KZL90665.1"/>
    <property type="molecule type" value="Genomic_DNA"/>
</dbReference>
<name>A0A161WG46_9CLOT</name>
<gene>
    <name evidence="4" type="primary">ccmL_1</name>
    <name evidence="4" type="ORF">CLMAG_35650</name>
</gene>
<sequence length="92" mass="9721">MFLAKVVGKVVSTQKDPKFIGSKLLIVKKIDENEQILGEPIVAIDTVGAGISETVIVVTGSGARYIDTGDKVVPADASIMGIVDSIEWNTGY</sequence>
<dbReference type="PANTHER" id="PTHR36539:SF1">
    <property type="entry name" value="BACTERIAL MICROCOMPARTMENT SHELL VERTEX PROTEIN EUTN"/>
    <property type="match status" value="1"/>
</dbReference>
<evidence type="ECO:0000313" key="4">
    <source>
        <dbReference type="EMBL" id="KZL90665.1"/>
    </source>
</evidence>
<proteinExistence type="predicted"/>
<organism evidence="4 5">
    <name type="scientific">Clostridium magnum DSM 2767</name>
    <dbReference type="NCBI Taxonomy" id="1121326"/>
    <lineage>
        <taxon>Bacteria</taxon>
        <taxon>Bacillati</taxon>
        <taxon>Bacillota</taxon>
        <taxon>Clostridia</taxon>
        <taxon>Eubacteriales</taxon>
        <taxon>Clostridiaceae</taxon>
        <taxon>Clostridium</taxon>
    </lineage>
</organism>
<evidence type="ECO:0000256" key="1">
    <source>
        <dbReference type="ARBA" id="ARBA00023587"/>
    </source>
</evidence>
<comment type="caution">
    <text evidence="4">The sequence shown here is derived from an EMBL/GenBank/DDBJ whole genome shotgun (WGS) entry which is preliminary data.</text>
</comment>
<dbReference type="InterPro" id="IPR036677">
    <property type="entry name" value="EutN_CcmL_sf"/>
</dbReference>
<dbReference type="PANTHER" id="PTHR36539">
    <property type="entry name" value="ETHANOLAMINE UTILIZATION PROTEIN EUTN"/>
    <property type="match status" value="1"/>
</dbReference>
<dbReference type="Gene3D" id="2.40.50.220">
    <property type="entry name" value="EutN/Ccml"/>
    <property type="match status" value="1"/>
</dbReference>
<protein>
    <submittedName>
        <fullName evidence="4">Carbon dioxide concentrating mechanism protein CcmL</fullName>
    </submittedName>
</protein>
<dbReference type="SUPFAM" id="SSF159133">
    <property type="entry name" value="EutN/CcmL-like"/>
    <property type="match status" value="1"/>
</dbReference>
<dbReference type="AlphaFoldDB" id="A0A161WG46"/>
<dbReference type="Proteomes" id="UP000076603">
    <property type="component" value="Unassembled WGS sequence"/>
</dbReference>
<dbReference type="PATRIC" id="fig|1121326.3.peg.3609"/>
<dbReference type="InterPro" id="IPR004992">
    <property type="entry name" value="EutN_CcmL"/>
</dbReference>
<evidence type="ECO:0000313" key="5">
    <source>
        <dbReference type="Proteomes" id="UP000076603"/>
    </source>
</evidence>
<evidence type="ECO:0000256" key="2">
    <source>
        <dbReference type="ARBA" id="ARBA00023669"/>
    </source>
</evidence>
<dbReference type="CDD" id="cd01614">
    <property type="entry name" value="EutN_CcmL"/>
    <property type="match status" value="1"/>
</dbReference>
<comment type="subcellular location">
    <subcellularLocation>
        <location evidence="1">Carboxysome</location>
    </subcellularLocation>
</comment>
<dbReference type="Pfam" id="PF03319">
    <property type="entry name" value="EutN_CcmL"/>
    <property type="match status" value="1"/>
</dbReference>
<keyword evidence="2" id="KW-1282">Carboxysome</keyword>
<reference evidence="4 5" key="1">
    <citation type="submission" date="2016-04" db="EMBL/GenBank/DDBJ databases">
        <title>Genome sequence of Clostridium magnum DSM 2767.</title>
        <authorList>
            <person name="Poehlein A."/>
            <person name="Uhlig R."/>
            <person name="Fischer R."/>
            <person name="Bahl H."/>
            <person name="Daniel R."/>
        </authorList>
    </citation>
    <scope>NUCLEOTIDE SEQUENCE [LARGE SCALE GENOMIC DNA]</scope>
    <source>
        <strain evidence="4 5">DSM 2767</strain>
    </source>
</reference>
<dbReference type="STRING" id="1121326.CLMAG_35650"/>
<dbReference type="RefSeq" id="WP_066625228.1">
    <property type="nucleotide sequence ID" value="NZ_FQXL01000028.1"/>
</dbReference>
<dbReference type="GO" id="GO:0031470">
    <property type="term" value="C:carboxysome"/>
    <property type="evidence" value="ECO:0007669"/>
    <property type="project" value="UniProtKB-SubCell"/>
</dbReference>
<keyword evidence="5" id="KW-1185">Reference proteome</keyword>
<dbReference type="OrthoDB" id="196195at2"/>
<keyword evidence="3" id="KW-1283">Bacterial microcompartment</keyword>
<dbReference type="PROSITE" id="PS51932">
    <property type="entry name" value="BMV"/>
    <property type="match status" value="1"/>
</dbReference>
<evidence type="ECO:0000256" key="3">
    <source>
        <dbReference type="ARBA" id="ARBA00024446"/>
    </source>
</evidence>